<organism evidence="2 3">
    <name type="scientific">Guyanagaster necrorhizus</name>
    <dbReference type="NCBI Taxonomy" id="856835"/>
    <lineage>
        <taxon>Eukaryota</taxon>
        <taxon>Fungi</taxon>
        <taxon>Dikarya</taxon>
        <taxon>Basidiomycota</taxon>
        <taxon>Agaricomycotina</taxon>
        <taxon>Agaricomycetes</taxon>
        <taxon>Agaricomycetidae</taxon>
        <taxon>Agaricales</taxon>
        <taxon>Marasmiineae</taxon>
        <taxon>Physalacriaceae</taxon>
        <taxon>Guyanagaster</taxon>
    </lineage>
</organism>
<feature type="transmembrane region" description="Helical" evidence="1">
    <location>
        <begin position="62"/>
        <end position="86"/>
    </location>
</feature>
<dbReference type="GeneID" id="66101357"/>
<keyword evidence="1" id="KW-0472">Membrane</keyword>
<sequence length="102" mass="11557">RHSPWKLSSWTELLPSNEFGPVIAEQRFFSTSIVGIKALRHRHWVTSRLQLRRRNTTTAERLLTLLVESGIIYCLSGITVLIATVIRLPFGTPGDVYTPVNV</sequence>
<keyword evidence="1" id="KW-0812">Transmembrane</keyword>
<keyword evidence="1" id="KW-1133">Transmembrane helix</keyword>
<evidence type="ECO:0000256" key="1">
    <source>
        <dbReference type="SAM" id="Phobius"/>
    </source>
</evidence>
<feature type="non-terminal residue" evidence="2">
    <location>
        <position position="1"/>
    </location>
</feature>
<accession>A0A9P7VVN4</accession>
<name>A0A9P7VVN4_9AGAR</name>
<dbReference type="AlphaFoldDB" id="A0A9P7VVN4"/>
<dbReference type="EMBL" id="MU250531">
    <property type="protein sequence ID" value="KAG7447535.1"/>
    <property type="molecule type" value="Genomic_DNA"/>
</dbReference>
<proteinExistence type="predicted"/>
<evidence type="ECO:0000313" key="2">
    <source>
        <dbReference type="EMBL" id="KAG7447535.1"/>
    </source>
</evidence>
<dbReference type="RefSeq" id="XP_043041035.1">
    <property type="nucleotide sequence ID" value="XM_043179063.1"/>
</dbReference>
<evidence type="ECO:0000313" key="3">
    <source>
        <dbReference type="Proteomes" id="UP000812287"/>
    </source>
</evidence>
<keyword evidence="3" id="KW-1185">Reference proteome</keyword>
<dbReference type="Proteomes" id="UP000812287">
    <property type="component" value="Unassembled WGS sequence"/>
</dbReference>
<gene>
    <name evidence="2" type="ORF">BT62DRAFT_1074923</name>
</gene>
<dbReference type="OrthoDB" id="3259206at2759"/>
<comment type="caution">
    <text evidence="2">The sequence shown here is derived from an EMBL/GenBank/DDBJ whole genome shotgun (WGS) entry which is preliminary data.</text>
</comment>
<protein>
    <submittedName>
        <fullName evidence="2">Uncharacterized protein</fullName>
    </submittedName>
</protein>
<feature type="non-terminal residue" evidence="2">
    <location>
        <position position="102"/>
    </location>
</feature>
<reference evidence="2" key="1">
    <citation type="submission" date="2020-11" db="EMBL/GenBank/DDBJ databases">
        <title>Adaptations for nitrogen fixation in a non-lichenized fungal sporocarp promotes dispersal by wood-feeding termites.</title>
        <authorList>
            <consortium name="DOE Joint Genome Institute"/>
            <person name="Koch R.A."/>
            <person name="Yoon G."/>
            <person name="Arayal U."/>
            <person name="Lail K."/>
            <person name="Amirebrahimi M."/>
            <person name="Labutti K."/>
            <person name="Lipzen A."/>
            <person name="Riley R."/>
            <person name="Barry K."/>
            <person name="Henrissat B."/>
            <person name="Grigoriev I.V."/>
            <person name="Herr J.R."/>
            <person name="Aime M.C."/>
        </authorList>
    </citation>
    <scope>NUCLEOTIDE SEQUENCE</scope>
    <source>
        <strain evidence="2">MCA 3950</strain>
    </source>
</reference>